<evidence type="ECO:0000313" key="2">
    <source>
        <dbReference type="Proteomes" id="UP000054560"/>
    </source>
</evidence>
<keyword evidence="2" id="KW-1185">Reference proteome</keyword>
<gene>
    <name evidence="1" type="ORF">SARC_03709</name>
</gene>
<name>A0A0L0G5K4_9EUKA</name>
<dbReference type="GeneID" id="25904213"/>
<dbReference type="InterPro" id="IPR042491">
    <property type="entry name" value="Vps35_C"/>
</dbReference>
<dbReference type="AlphaFoldDB" id="A0A0L0G5K4"/>
<dbReference type="RefSeq" id="XP_014157983.1">
    <property type="nucleotide sequence ID" value="XM_014302508.1"/>
</dbReference>
<dbReference type="EMBL" id="KQ241790">
    <property type="protein sequence ID" value="KNC84081.1"/>
    <property type="molecule type" value="Genomic_DNA"/>
</dbReference>
<proteinExistence type="predicted"/>
<sequence>VTVKYLTGLIDLIDGNLDSVDEEEPHAQMQKHFTNSLDFLRQQKEAAVHEGYKELDL</sequence>
<accession>A0A0L0G5K4</accession>
<protein>
    <submittedName>
        <fullName evidence="1">Uncharacterized protein</fullName>
    </submittedName>
</protein>
<organism evidence="1 2">
    <name type="scientific">Sphaeroforma arctica JP610</name>
    <dbReference type="NCBI Taxonomy" id="667725"/>
    <lineage>
        <taxon>Eukaryota</taxon>
        <taxon>Ichthyosporea</taxon>
        <taxon>Ichthyophonida</taxon>
        <taxon>Sphaeroforma</taxon>
    </lineage>
</organism>
<reference evidence="1 2" key="1">
    <citation type="submission" date="2011-02" db="EMBL/GenBank/DDBJ databases">
        <title>The Genome Sequence of Sphaeroforma arctica JP610.</title>
        <authorList>
            <consortium name="The Broad Institute Genome Sequencing Platform"/>
            <person name="Russ C."/>
            <person name="Cuomo C."/>
            <person name="Young S.K."/>
            <person name="Zeng Q."/>
            <person name="Gargeya S."/>
            <person name="Alvarado L."/>
            <person name="Berlin A."/>
            <person name="Chapman S.B."/>
            <person name="Chen Z."/>
            <person name="Freedman E."/>
            <person name="Gellesch M."/>
            <person name="Goldberg J."/>
            <person name="Griggs A."/>
            <person name="Gujja S."/>
            <person name="Heilman E."/>
            <person name="Heiman D."/>
            <person name="Howarth C."/>
            <person name="Mehta T."/>
            <person name="Neiman D."/>
            <person name="Pearson M."/>
            <person name="Roberts A."/>
            <person name="Saif S."/>
            <person name="Shea T."/>
            <person name="Shenoy N."/>
            <person name="Sisk P."/>
            <person name="Stolte C."/>
            <person name="Sykes S."/>
            <person name="White J."/>
            <person name="Yandava C."/>
            <person name="Burger G."/>
            <person name="Gray M.W."/>
            <person name="Holland P.W.H."/>
            <person name="King N."/>
            <person name="Lang F.B.F."/>
            <person name="Roger A.J."/>
            <person name="Ruiz-Trillo I."/>
            <person name="Haas B."/>
            <person name="Nusbaum C."/>
            <person name="Birren B."/>
        </authorList>
    </citation>
    <scope>NUCLEOTIDE SEQUENCE [LARGE SCALE GENOMIC DNA]</scope>
    <source>
        <strain evidence="1 2">JP610</strain>
    </source>
</reference>
<evidence type="ECO:0000313" key="1">
    <source>
        <dbReference type="EMBL" id="KNC84081.1"/>
    </source>
</evidence>
<feature type="non-terminal residue" evidence="1">
    <location>
        <position position="1"/>
    </location>
</feature>
<dbReference type="Gene3D" id="1.25.40.660">
    <property type="entry name" value="Vacuolar protein sorting-associated protein 35, helical subcomplex Vps35-C"/>
    <property type="match status" value="1"/>
</dbReference>
<dbReference type="Proteomes" id="UP000054560">
    <property type="component" value="Unassembled WGS sequence"/>
</dbReference>